<evidence type="ECO:0000259" key="2">
    <source>
        <dbReference type="Pfam" id="PF18199"/>
    </source>
</evidence>
<dbReference type="STRING" id="7238.B4ING4"/>
<dbReference type="GO" id="GO:0045505">
    <property type="term" value="F:dynein intermediate chain binding"/>
    <property type="evidence" value="ECO:0007669"/>
    <property type="project" value="InterPro"/>
</dbReference>
<accession>B4ING4</accession>
<dbReference type="GO" id="GO:0030286">
    <property type="term" value="C:dynein complex"/>
    <property type="evidence" value="ECO:0007669"/>
    <property type="project" value="InterPro"/>
</dbReference>
<name>B4ING4_DROSE</name>
<dbReference type="AlphaFoldDB" id="B4ING4"/>
<dbReference type="Pfam" id="PF03028">
    <property type="entry name" value="Dynein_heavy"/>
    <property type="match status" value="1"/>
</dbReference>
<gene>
    <name evidence="3" type="primary">Dsec\GM18742</name>
    <name evidence="3" type="ORF">Dsec_GM18742</name>
</gene>
<feature type="domain" description="Dynein heavy chain region D6 P-loop" evidence="1">
    <location>
        <begin position="144"/>
        <end position="253"/>
    </location>
</feature>
<dbReference type="InterPro" id="IPR026983">
    <property type="entry name" value="DHC"/>
</dbReference>
<dbReference type="GO" id="GO:0007018">
    <property type="term" value="P:microtubule-based movement"/>
    <property type="evidence" value="ECO:0007669"/>
    <property type="project" value="InterPro"/>
</dbReference>
<dbReference type="Pfam" id="PF18199">
    <property type="entry name" value="Dynein_C"/>
    <property type="match status" value="1"/>
</dbReference>
<sequence>MLAIKIDYHNGNISHEEFLTFIKGGASLDLNAVTPKPFRWILDITWLNLVEISKLETFSTVLQVIELNEKDWRCWYECEKPENEEIPCGYNAILDGFRKLLLIRSWCPDRTISQAKKYIEESLGPEYSEMQILDLEEMWLESEPRTPFVCLLSIGSDPTTQIGALAKQKSIVLKSVSMGQGQEYHARKMIIESMAIGGWVLLQNVHLSLPFCSEIIDMLVESEHIDDSFRMWVTTEPHNEFPIGLLQMALKFTNEPPQGIRASLKRSYQEIDRMQRVIKRVHTCLCDLKLAIDGTIVMSPALKESLDAMYDARIPETWMKVCALR</sequence>
<reference evidence="3 4" key="1">
    <citation type="journal article" date="2007" name="Nature">
        <title>Evolution of genes and genomes on the Drosophila phylogeny.</title>
        <authorList>
            <consortium name="Drosophila 12 Genomes Consortium"/>
            <person name="Clark A.G."/>
            <person name="Eisen M.B."/>
            <person name="Smith D.R."/>
            <person name="Bergman C.M."/>
            <person name="Oliver B."/>
            <person name="Markow T.A."/>
            <person name="Kaufman T.C."/>
            <person name="Kellis M."/>
            <person name="Gelbart W."/>
            <person name="Iyer V.N."/>
            <person name="Pollard D.A."/>
            <person name="Sackton T.B."/>
            <person name="Larracuente A.M."/>
            <person name="Singh N.D."/>
            <person name="Abad J.P."/>
            <person name="Abt D.N."/>
            <person name="Adryan B."/>
            <person name="Aguade M."/>
            <person name="Akashi H."/>
            <person name="Anderson W.W."/>
            <person name="Aquadro C.F."/>
            <person name="Ardell D.H."/>
            <person name="Arguello R."/>
            <person name="Artieri C.G."/>
            <person name="Barbash D.A."/>
            <person name="Barker D."/>
            <person name="Barsanti P."/>
            <person name="Batterham P."/>
            <person name="Batzoglou S."/>
            <person name="Begun D."/>
            <person name="Bhutkar A."/>
            <person name="Blanco E."/>
            <person name="Bosak S.A."/>
            <person name="Bradley R.K."/>
            <person name="Brand A.D."/>
            <person name="Brent M.R."/>
            <person name="Brooks A.N."/>
            <person name="Brown R.H."/>
            <person name="Butlin R.K."/>
            <person name="Caggese C."/>
            <person name="Calvi B.R."/>
            <person name="Bernardo de Carvalho A."/>
            <person name="Caspi A."/>
            <person name="Castrezana S."/>
            <person name="Celniker S.E."/>
            <person name="Chang J.L."/>
            <person name="Chapple C."/>
            <person name="Chatterji S."/>
            <person name="Chinwalla A."/>
            <person name="Civetta A."/>
            <person name="Clifton S.W."/>
            <person name="Comeron J.M."/>
            <person name="Costello J.C."/>
            <person name="Coyne J.A."/>
            <person name="Daub J."/>
            <person name="David R.G."/>
            <person name="Delcher A.L."/>
            <person name="Delehaunty K."/>
            <person name="Do C.B."/>
            <person name="Ebling H."/>
            <person name="Edwards K."/>
            <person name="Eickbush T."/>
            <person name="Evans J.D."/>
            <person name="Filipski A."/>
            <person name="Findeiss S."/>
            <person name="Freyhult E."/>
            <person name="Fulton L."/>
            <person name="Fulton R."/>
            <person name="Garcia A.C."/>
            <person name="Gardiner A."/>
            <person name="Garfield D.A."/>
            <person name="Garvin B.E."/>
            <person name="Gibson G."/>
            <person name="Gilbert D."/>
            <person name="Gnerre S."/>
            <person name="Godfrey J."/>
            <person name="Good R."/>
            <person name="Gotea V."/>
            <person name="Gravely B."/>
            <person name="Greenberg A.J."/>
            <person name="Griffiths-Jones S."/>
            <person name="Gross S."/>
            <person name="Guigo R."/>
            <person name="Gustafson E.A."/>
            <person name="Haerty W."/>
            <person name="Hahn M.W."/>
            <person name="Halligan D.L."/>
            <person name="Halpern A.L."/>
            <person name="Halter G.M."/>
            <person name="Han M.V."/>
            <person name="Heger A."/>
            <person name="Hillier L."/>
            <person name="Hinrichs A.S."/>
            <person name="Holmes I."/>
            <person name="Hoskins R.A."/>
            <person name="Hubisz M.J."/>
            <person name="Hultmark D."/>
            <person name="Huntley M.A."/>
            <person name="Jaffe D.B."/>
            <person name="Jagadeeshan S."/>
            <person name="Jeck W.R."/>
            <person name="Johnson J."/>
            <person name="Jones C.D."/>
            <person name="Jordan W.C."/>
            <person name="Karpen G.H."/>
            <person name="Kataoka E."/>
            <person name="Keightley P.D."/>
            <person name="Kheradpour P."/>
            <person name="Kirkness E.F."/>
            <person name="Koerich L.B."/>
            <person name="Kristiansen K."/>
            <person name="Kudrna D."/>
            <person name="Kulathinal R.J."/>
            <person name="Kumar S."/>
            <person name="Kwok R."/>
            <person name="Lander E."/>
            <person name="Langley C.H."/>
            <person name="Lapoint R."/>
            <person name="Lazzaro B.P."/>
            <person name="Lee S.J."/>
            <person name="Levesque L."/>
            <person name="Li R."/>
            <person name="Lin C.F."/>
            <person name="Lin M.F."/>
            <person name="Lindblad-Toh K."/>
            <person name="Llopart A."/>
            <person name="Long M."/>
            <person name="Low L."/>
            <person name="Lozovsky E."/>
            <person name="Lu J."/>
            <person name="Luo M."/>
            <person name="Machado C.A."/>
            <person name="Makalowski W."/>
            <person name="Marzo M."/>
            <person name="Matsuda M."/>
            <person name="Matzkin L."/>
            <person name="McAllister B."/>
            <person name="McBride C.S."/>
            <person name="McKernan B."/>
            <person name="McKernan K."/>
            <person name="Mendez-Lago M."/>
            <person name="Minx P."/>
            <person name="Mollenhauer M.U."/>
            <person name="Montooth K."/>
            <person name="Mount S.M."/>
            <person name="Mu X."/>
            <person name="Myers E."/>
            <person name="Negre B."/>
            <person name="Newfeld S."/>
            <person name="Nielsen R."/>
            <person name="Noor M.A."/>
            <person name="O'Grady P."/>
            <person name="Pachter L."/>
            <person name="Papaceit M."/>
            <person name="Parisi M.J."/>
            <person name="Parisi M."/>
            <person name="Parts L."/>
            <person name="Pedersen J.S."/>
            <person name="Pesole G."/>
            <person name="Phillippy A.M."/>
            <person name="Ponting C.P."/>
            <person name="Pop M."/>
            <person name="Porcelli D."/>
            <person name="Powell J.R."/>
            <person name="Prohaska S."/>
            <person name="Pruitt K."/>
            <person name="Puig M."/>
            <person name="Quesneville H."/>
            <person name="Ram K.R."/>
            <person name="Rand D."/>
            <person name="Rasmussen M.D."/>
            <person name="Reed L.K."/>
            <person name="Reenan R."/>
            <person name="Reily A."/>
            <person name="Remington K.A."/>
            <person name="Rieger T.T."/>
            <person name="Ritchie M.G."/>
            <person name="Robin C."/>
            <person name="Rogers Y.H."/>
            <person name="Rohde C."/>
            <person name="Rozas J."/>
            <person name="Rubenfield M.J."/>
            <person name="Ruiz A."/>
            <person name="Russo S."/>
            <person name="Salzberg S.L."/>
            <person name="Sanchez-Gracia A."/>
            <person name="Saranga D.J."/>
            <person name="Sato H."/>
            <person name="Schaeffer S.W."/>
            <person name="Schatz M.C."/>
            <person name="Schlenke T."/>
            <person name="Schwartz R."/>
            <person name="Segarra C."/>
            <person name="Singh R.S."/>
            <person name="Sirot L."/>
            <person name="Sirota M."/>
            <person name="Sisneros N.B."/>
            <person name="Smith C.D."/>
            <person name="Smith T.F."/>
            <person name="Spieth J."/>
            <person name="Stage D.E."/>
            <person name="Stark A."/>
            <person name="Stephan W."/>
            <person name="Strausberg R.L."/>
            <person name="Strempel S."/>
            <person name="Sturgill D."/>
            <person name="Sutton G."/>
            <person name="Sutton G.G."/>
            <person name="Tao W."/>
            <person name="Teichmann S."/>
            <person name="Tobari Y.N."/>
            <person name="Tomimura Y."/>
            <person name="Tsolas J.M."/>
            <person name="Valente V.L."/>
            <person name="Venter E."/>
            <person name="Venter J.C."/>
            <person name="Vicario S."/>
            <person name="Vieira F.G."/>
            <person name="Vilella A.J."/>
            <person name="Villasante A."/>
            <person name="Walenz B."/>
            <person name="Wang J."/>
            <person name="Wasserman M."/>
            <person name="Watts T."/>
            <person name="Wilson D."/>
            <person name="Wilson R.K."/>
            <person name="Wing R.A."/>
            <person name="Wolfner M.F."/>
            <person name="Wong A."/>
            <person name="Wong G.K."/>
            <person name="Wu C.I."/>
            <person name="Wu G."/>
            <person name="Yamamoto D."/>
            <person name="Yang H.P."/>
            <person name="Yang S.P."/>
            <person name="Yorke J.A."/>
            <person name="Yoshida K."/>
            <person name="Zdobnov E."/>
            <person name="Zhang P."/>
            <person name="Zhang Y."/>
            <person name="Zimin A.V."/>
            <person name="Baldwin J."/>
            <person name="Abdouelleil A."/>
            <person name="Abdulkadir J."/>
            <person name="Abebe A."/>
            <person name="Abera B."/>
            <person name="Abreu J."/>
            <person name="Acer S.C."/>
            <person name="Aftuck L."/>
            <person name="Alexander A."/>
            <person name="An P."/>
            <person name="Anderson E."/>
            <person name="Anderson S."/>
            <person name="Arachi H."/>
            <person name="Azer M."/>
            <person name="Bachantsang P."/>
            <person name="Barry A."/>
            <person name="Bayul T."/>
            <person name="Berlin A."/>
            <person name="Bessette D."/>
            <person name="Bloom T."/>
            <person name="Blye J."/>
            <person name="Boguslavskiy L."/>
            <person name="Bonnet C."/>
            <person name="Boukhgalter B."/>
            <person name="Bourzgui I."/>
            <person name="Brown A."/>
            <person name="Cahill P."/>
            <person name="Channer S."/>
            <person name="Cheshatsang Y."/>
            <person name="Chuda L."/>
            <person name="Citroen M."/>
            <person name="Collymore A."/>
            <person name="Cooke P."/>
            <person name="Costello M."/>
            <person name="D'Aco K."/>
            <person name="Daza R."/>
            <person name="De Haan G."/>
            <person name="DeGray S."/>
            <person name="DeMaso C."/>
            <person name="Dhargay N."/>
            <person name="Dooley K."/>
            <person name="Dooley E."/>
            <person name="Doricent M."/>
            <person name="Dorje P."/>
            <person name="Dorjee K."/>
            <person name="Dupes A."/>
            <person name="Elong R."/>
            <person name="Falk J."/>
            <person name="Farina A."/>
            <person name="Faro S."/>
            <person name="Ferguson D."/>
            <person name="Fisher S."/>
            <person name="Foley C.D."/>
            <person name="Franke A."/>
            <person name="Friedrich D."/>
            <person name="Gadbois L."/>
            <person name="Gearin G."/>
            <person name="Gearin C.R."/>
            <person name="Giannoukos G."/>
            <person name="Goode T."/>
            <person name="Graham J."/>
            <person name="Grandbois E."/>
            <person name="Grewal S."/>
            <person name="Gyaltsen K."/>
            <person name="Hafez N."/>
            <person name="Hagos B."/>
            <person name="Hall J."/>
            <person name="Henson C."/>
            <person name="Hollinger A."/>
            <person name="Honan T."/>
            <person name="Huard M.D."/>
            <person name="Hughes L."/>
            <person name="Hurhula B."/>
            <person name="Husby M.E."/>
            <person name="Kamat A."/>
            <person name="Kanga B."/>
            <person name="Kashin S."/>
            <person name="Khazanovich D."/>
            <person name="Kisner P."/>
            <person name="Lance K."/>
            <person name="Lara M."/>
            <person name="Lee W."/>
            <person name="Lennon N."/>
            <person name="Letendre F."/>
            <person name="LeVine R."/>
            <person name="Lipovsky A."/>
            <person name="Liu X."/>
            <person name="Liu J."/>
            <person name="Liu S."/>
            <person name="Lokyitsang T."/>
            <person name="Lokyitsang Y."/>
            <person name="Lubonja R."/>
            <person name="Lui A."/>
            <person name="MacDonald P."/>
            <person name="Magnisalis V."/>
            <person name="Maru K."/>
            <person name="Matthews C."/>
            <person name="McCusker W."/>
            <person name="McDonough S."/>
            <person name="Mehta T."/>
            <person name="Meldrim J."/>
            <person name="Meneus L."/>
            <person name="Mihai O."/>
            <person name="Mihalev A."/>
            <person name="Mihova T."/>
            <person name="Mittelman R."/>
            <person name="Mlenga V."/>
            <person name="Montmayeur A."/>
            <person name="Mulrain L."/>
            <person name="Navidi A."/>
            <person name="Naylor J."/>
            <person name="Negash T."/>
            <person name="Nguyen T."/>
            <person name="Nguyen N."/>
            <person name="Nicol R."/>
            <person name="Norbu C."/>
            <person name="Norbu N."/>
            <person name="Novod N."/>
            <person name="O'Neill B."/>
            <person name="Osman S."/>
            <person name="Markiewicz E."/>
            <person name="Oyono O.L."/>
            <person name="Patti C."/>
            <person name="Phunkhang P."/>
            <person name="Pierre F."/>
            <person name="Priest M."/>
            <person name="Raghuraman S."/>
            <person name="Rege F."/>
            <person name="Reyes R."/>
            <person name="Rise C."/>
            <person name="Rogov P."/>
            <person name="Ross K."/>
            <person name="Ryan E."/>
            <person name="Settipalli S."/>
            <person name="Shea T."/>
            <person name="Sherpa N."/>
            <person name="Shi L."/>
            <person name="Shih D."/>
            <person name="Sparrow T."/>
            <person name="Spaulding J."/>
            <person name="Stalker J."/>
            <person name="Stange-Thomann N."/>
            <person name="Stavropoulos S."/>
            <person name="Stone C."/>
            <person name="Strader C."/>
            <person name="Tesfaye S."/>
            <person name="Thomson T."/>
            <person name="Thoulutsang Y."/>
            <person name="Thoulutsang D."/>
            <person name="Topham K."/>
            <person name="Topping I."/>
            <person name="Tsamla T."/>
            <person name="Vassiliev H."/>
            <person name="Vo A."/>
            <person name="Wangchuk T."/>
            <person name="Wangdi T."/>
            <person name="Weiand M."/>
            <person name="Wilkinson J."/>
            <person name="Wilson A."/>
            <person name="Yadav S."/>
            <person name="Young G."/>
            <person name="Yu Q."/>
            <person name="Zembek L."/>
            <person name="Zhong D."/>
            <person name="Zimmer A."/>
            <person name="Zwirko Z."/>
            <person name="Jaffe D.B."/>
            <person name="Alvarez P."/>
            <person name="Brockman W."/>
            <person name="Butler J."/>
            <person name="Chin C."/>
            <person name="Gnerre S."/>
            <person name="Grabherr M."/>
            <person name="Kleber M."/>
            <person name="Mauceli E."/>
            <person name="MacCallum I."/>
        </authorList>
    </citation>
    <scope>NUCLEOTIDE SEQUENCE [LARGE SCALE GENOMIC DNA]</scope>
    <source>
        <strain evidence="4">Rob3c / Tucson 14021-0248.25</strain>
    </source>
</reference>
<dbReference type="FunFam" id="3.40.50.300:FF:000320">
    <property type="entry name" value="Dynein, axonemal, heavy chain 5"/>
    <property type="match status" value="1"/>
</dbReference>
<feature type="domain" description="Dynein heavy chain C-terminal" evidence="2">
    <location>
        <begin position="263"/>
        <end position="321"/>
    </location>
</feature>
<evidence type="ECO:0000313" key="3">
    <source>
        <dbReference type="EMBL" id="EDW49582.1"/>
    </source>
</evidence>
<dbReference type="OMA" id="LPELIWM"/>
<dbReference type="Proteomes" id="UP000001292">
    <property type="component" value="Unassembled WGS sequence"/>
</dbReference>
<evidence type="ECO:0000259" key="1">
    <source>
        <dbReference type="Pfam" id="PF03028"/>
    </source>
</evidence>
<dbReference type="HOGENOM" id="CLU_855979_0_0_1"/>
<dbReference type="GO" id="GO:0008569">
    <property type="term" value="F:minus-end-directed microtubule motor activity"/>
    <property type="evidence" value="ECO:0007669"/>
    <property type="project" value="InterPro"/>
</dbReference>
<dbReference type="GO" id="GO:0051959">
    <property type="term" value="F:dynein light intermediate chain binding"/>
    <property type="evidence" value="ECO:0007669"/>
    <property type="project" value="InterPro"/>
</dbReference>
<proteinExistence type="predicted"/>
<dbReference type="Gene3D" id="3.40.50.300">
    <property type="entry name" value="P-loop containing nucleotide triphosphate hydrolases"/>
    <property type="match status" value="1"/>
</dbReference>
<protein>
    <submittedName>
        <fullName evidence="3">GM18742</fullName>
    </submittedName>
</protein>
<dbReference type="PANTHER" id="PTHR22878:SF63">
    <property type="entry name" value="DYNEIN AXONEMAL HEAVY CHAIN 10"/>
    <property type="match status" value="1"/>
</dbReference>
<evidence type="ECO:0000313" key="4">
    <source>
        <dbReference type="Proteomes" id="UP000001292"/>
    </source>
</evidence>
<dbReference type="InterPro" id="IPR041228">
    <property type="entry name" value="Dynein_C"/>
</dbReference>
<dbReference type="InterPro" id="IPR004273">
    <property type="entry name" value="Dynein_heavy_D6_P-loop"/>
</dbReference>
<dbReference type="InterPro" id="IPR027417">
    <property type="entry name" value="P-loop_NTPase"/>
</dbReference>
<dbReference type="PANTHER" id="PTHR22878">
    <property type="entry name" value="DYNEIN HEAVY CHAIN 6, AXONEMAL-LIKE-RELATED"/>
    <property type="match status" value="1"/>
</dbReference>
<organism evidence="4">
    <name type="scientific">Drosophila sechellia</name>
    <name type="common">Fruit fly</name>
    <dbReference type="NCBI Taxonomy" id="7238"/>
    <lineage>
        <taxon>Eukaryota</taxon>
        <taxon>Metazoa</taxon>
        <taxon>Ecdysozoa</taxon>
        <taxon>Arthropoda</taxon>
        <taxon>Hexapoda</taxon>
        <taxon>Insecta</taxon>
        <taxon>Pterygota</taxon>
        <taxon>Neoptera</taxon>
        <taxon>Endopterygota</taxon>
        <taxon>Diptera</taxon>
        <taxon>Brachycera</taxon>
        <taxon>Muscomorpha</taxon>
        <taxon>Ephydroidea</taxon>
        <taxon>Drosophilidae</taxon>
        <taxon>Drosophila</taxon>
        <taxon>Sophophora</taxon>
    </lineage>
</organism>
<dbReference type="EMBL" id="CH482228">
    <property type="protein sequence ID" value="EDW49582.1"/>
    <property type="molecule type" value="Genomic_DNA"/>
</dbReference>
<keyword evidence="4" id="KW-1185">Reference proteome</keyword>